<dbReference type="GO" id="GO:1990112">
    <property type="term" value="C:RQC complex"/>
    <property type="evidence" value="ECO:0007669"/>
    <property type="project" value="TreeGrafter"/>
</dbReference>
<keyword evidence="3" id="KW-1185">Reference proteome</keyword>
<dbReference type="InterPro" id="IPR008532">
    <property type="entry name" value="NFACT_RNA-bd"/>
</dbReference>
<accession>A0A133VPP4</accession>
<feature type="domain" description="NFACT RNA-binding" evidence="1">
    <location>
        <begin position="47"/>
        <end position="156"/>
    </location>
</feature>
<dbReference type="PANTHER" id="PTHR15239:SF6">
    <property type="entry name" value="RIBOSOME QUALITY CONTROL COMPLEX SUBUNIT NEMF"/>
    <property type="match status" value="1"/>
</dbReference>
<protein>
    <recommendedName>
        <fullName evidence="1">NFACT RNA-binding domain-containing protein</fullName>
    </recommendedName>
</protein>
<organism evidence="2 3">
    <name type="scientific">candidate division MSBL1 archaeon SCGC-AAA382N08</name>
    <dbReference type="NCBI Taxonomy" id="1698285"/>
    <lineage>
        <taxon>Archaea</taxon>
        <taxon>Methanobacteriati</taxon>
        <taxon>Methanobacteriota</taxon>
        <taxon>candidate division MSBL1</taxon>
    </lineage>
</organism>
<dbReference type="EMBL" id="LHYJ01000016">
    <property type="protein sequence ID" value="KXB08410.1"/>
    <property type="molecule type" value="Genomic_DNA"/>
</dbReference>
<evidence type="ECO:0000259" key="1">
    <source>
        <dbReference type="Pfam" id="PF05670"/>
    </source>
</evidence>
<sequence length="244" mass="28015">KKKIKGAEEAIKDTEKELEKIKQEGIETQAITPVPKKQREKKWFEHFRWFYSSQNLLVIAGRDAKTNQEVVEKYMEKNDKYFHADLKGAPHVIVKNDDKEISEVTIEEASQFAGMHSKAWREGLANVDVYWVKPEQVTKEAPSGEYLPKGGYMITGDRTYLKVPIRAAVGWIEIEDTKIPMCGPKSAIESHSENMIEIKPGSVEKNKVAKEIKKELEKEIERDIDIDSLMQILPPGKIMRIKSF</sequence>
<feature type="non-terminal residue" evidence="2">
    <location>
        <position position="1"/>
    </location>
</feature>
<dbReference type="PANTHER" id="PTHR15239">
    <property type="entry name" value="NUCLEAR EXPORT MEDIATOR FACTOR NEMF"/>
    <property type="match status" value="1"/>
</dbReference>
<dbReference type="GO" id="GO:0072344">
    <property type="term" value="P:rescue of stalled ribosome"/>
    <property type="evidence" value="ECO:0007669"/>
    <property type="project" value="TreeGrafter"/>
</dbReference>
<evidence type="ECO:0000313" key="3">
    <source>
        <dbReference type="Proteomes" id="UP000070175"/>
    </source>
</evidence>
<dbReference type="GO" id="GO:0000049">
    <property type="term" value="F:tRNA binding"/>
    <property type="evidence" value="ECO:0007669"/>
    <property type="project" value="TreeGrafter"/>
</dbReference>
<comment type="caution">
    <text evidence="2">The sequence shown here is derived from an EMBL/GenBank/DDBJ whole genome shotgun (WGS) entry which is preliminary data.</text>
</comment>
<dbReference type="InterPro" id="IPR051608">
    <property type="entry name" value="RQC_Subunit_NEMF"/>
</dbReference>
<dbReference type="Pfam" id="PF05670">
    <property type="entry name" value="NFACT-R_1"/>
    <property type="match status" value="1"/>
</dbReference>
<dbReference type="Proteomes" id="UP000070175">
    <property type="component" value="Unassembled WGS sequence"/>
</dbReference>
<proteinExistence type="predicted"/>
<name>A0A133VPP4_9EURY</name>
<evidence type="ECO:0000313" key="2">
    <source>
        <dbReference type="EMBL" id="KXB08410.1"/>
    </source>
</evidence>
<dbReference type="AlphaFoldDB" id="A0A133VPP4"/>
<reference evidence="2 3" key="1">
    <citation type="journal article" date="2016" name="Sci. Rep.">
        <title>Metabolic traits of an uncultured archaeal lineage -MSBL1- from brine pools of the Red Sea.</title>
        <authorList>
            <person name="Mwirichia R."/>
            <person name="Alam I."/>
            <person name="Rashid M."/>
            <person name="Vinu M."/>
            <person name="Ba-Alawi W."/>
            <person name="Anthony Kamau A."/>
            <person name="Kamanda Ngugi D."/>
            <person name="Goker M."/>
            <person name="Klenk H.P."/>
            <person name="Bajic V."/>
            <person name="Stingl U."/>
        </authorList>
    </citation>
    <scope>NUCLEOTIDE SEQUENCE [LARGE SCALE GENOMIC DNA]</scope>
    <source>
        <strain evidence="2">SCGC-AAA382N08</strain>
    </source>
</reference>
<dbReference type="GO" id="GO:0043023">
    <property type="term" value="F:ribosomal large subunit binding"/>
    <property type="evidence" value="ECO:0007669"/>
    <property type="project" value="TreeGrafter"/>
</dbReference>
<gene>
    <name evidence="2" type="ORF">AKJ56_01455</name>
</gene>